<dbReference type="InterPro" id="IPR009045">
    <property type="entry name" value="Zn_M74/Hedgehog-like"/>
</dbReference>
<sequence>MTLGQKQRLFAKLVAQLIQYAYAQGYELTLGDAYRDPRVHGDVGVKKSYSSANSVHKQRLAIDLNLFKDGQYLTTTEAHKPLGEYWKSLHPLCRWGGDFSTPDGNHYSMAHEGRA</sequence>
<dbReference type="Gene3D" id="3.30.1380.10">
    <property type="match status" value="1"/>
</dbReference>
<dbReference type="GO" id="GO:0008233">
    <property type="term" value="F:peptidase activity"/>
    <property type="evidence" value="ECO:0007669"/>
    <property type="project" value="InterPro"/>
</dbReference>
<organism evidence="2 3">
    <name type="scientific">Comamonas kerstersii</name>
    <dbReference type="NCBI Taxonomy" id="225992"/>
    <lineage>
        <taxon>Bacteria</taxon>
        <taxon>Pseudomonadati</taxon>
        <taxon>Pseudomonadota</taxon>
        <taxon>Betaproteobacteria</taxon>
        <taxon>Burkholderiales</taxon>
        <taxon>Comamonadaceae</taxon>
        <taxon>Comamonas</taxon>
    </lineage>
</organism>
<name>A0A1V0BJD8_9BURK</name>
<feature type="domain" description="Peptidase M15C" evidence="1">
    <location>
        <begin position="50"/>
        <end position="109"/>
    </location>
</feature>
<evidence type="ECO:0000313" key="2">
    <source>
        <dbReference type="EMBL" id="ARA00008.1"/>
    </source>
</evidence>
<dbReference type="InterPro" id="IPR039561">
    <property type="entry name" value="Peptidase_M15C"/>
</dbReference>
<accession>A0A1V0BJD8</accession>
<dbReference type="Pfam" id="PF13539">
    <property type="entry name" value="Peptidase_M15_4"/>
    <property type="match status" value="1"/>
</dbReference>
<dbReference type="EMBL" id="CP020121">
    <property type="protein sequence ID" value="ARA00008.1"/>
    <property type="molecule type" value="Genomic_DNA"/>
</dbReference>
<dbReference type="SUPFAM" id="SSF55166">
    <property type="entry name" value="Hedgehog/DD-peptidase"/>
    <property type="match status" value="1"/>
</dbReference>
<reference evidence="2 3" key="1">
    <citation type="submission" date="2017-03" db="EMBL/GenBank/DDBJ databases">
        <title>Rapid Whole Genome Sequencing of Comamonas kerstersii Causing Continuous ambulatory Peritoneal Dialysis-Associated Peritonitis.</title>
        <authorList>
            <person name="Zheng B."/>
        </authorList>
    </citation>
    <scope>NUCLEOTIDE SEQUENCE [LARGE SCALE GENOMIC DNA]</scope>
    <source>
        <strain evidence="2 3">8943</strain>
    </source>
</reference>
<proteinExistence type="predicted"/>
<gene>
    <name evidence="2" type="ORF">B5M06_14700</name>
</gene>
<dbReference type="AlphaFoldDB" id="A0A1V0BJD8"/>
<protein>
    <recommendedName>
        <fullName evidence="1">Peptidase M15C domain-containing protein</fullName>
    </recommendedName>
</protein>
<evidence type="ECO:0000313" key="3">
    <source>
        <dbReference type="Proteomes" id="UP000242792"/>
    </source>
</evidence>
<dbReference type="Proteomes" id="UP000242792">
    <property type="component" value="Chromosome"/>
</dbReference>
<evidence type="ECO:0000259" key="1">
    <source>
        <dbReference type="Pfam" id="PF13539"/>
    </source>
</evidence>
<dbReference type="KEGG" id="cke:B5M06_14700"/>
<dbReference type="OrthoDB" id="1441884at2"/>